<dbReference type="PROSITE" id="PS00035">
    <property type="entry name" value="POU_1"/>
    <property type="match status" value="1"/>
</dbReference>
<feature type="domain" description="Homeobox" evidence="11">
    <location>
        <begin position="325"/>
        <end position="378"/>
    </location>
</feature>
<dbReference type="InterPro" id="IPR013847">
    <property type="entry name" value="POU"/>
</dbReference>
<evidence type="ECO:0000259" key="12">
    <source>
        <dbReference type="PROSITE" id="PS51179"/>
    </source>
</evidence>
<dbReference type="Gene3D" id="1.10.10.60">
    <property type="entry name" value="Homeodomain-like"/>
    <property type="match status" value="1"/>
</dbReference>
<evidence type="ECO:0000256" key="3">
    <source>
        <dbReference type="ARBA" id="ARBA00023125"/>
    </source>
</evidence>
<dbReference type="RefSeq" id="XP_032332058.1">
    <property type="nucleotide sequence ID" value="XM_032476167.1"/>
</dbReference>
<evidence type="ECO:0000259" key="11">
    <source>
        <dbReference type="PROSITE" id="PS50071"/>
    </source>
</evidence>
<evidence type="ECO:0000313" key="13">
    <source>
        <dbReference type="Proteomes" id="UP000694856"/>
    </source>
</evidence>
<organism evidence="13 14">
    <name type="scientific">Camelus ferus</name>
    <name type="common">Wild bactrian camel</name>
    <name type="synonym">Camelus bactrianus ferus</name>
    <dbReference type="NCBI Taxonomy" id="419612"/>
    <lineage>
        <taxon>Eukaryota</taxon>
        <taxon>Metazoa</taxon>
        <taxon>Chordata</taxon>
        <taxon>Craniata</taxon>
        <taxon>Vertebrata</taxon>
        <taxon>Euteleostomi</taxon>
        <taxon>Mammalia</taxon>
        <taxon>Eutheria</taxon>
        <taxon>Laurasiatheria</taxon>
        <taxon>Artiodactyla</taxon>
        <taxon>Tylopoda</taxon>
        <taxon>Camelidae</taxon>
        <taxon>Camelus</taxon>
    </lineage>
</organism>
<dbReference type="InterPro" id="IPR001356">
    <property type="entry name" value="HD"/>
</dbReference>
<keyword evidence="13" id="KW-1185">Reference proteome</keyword>
<feature type="DNA-binding region" description="Homeobox" evidence="7">
    <location>
        <begin position="327"/>
        <end position="379"/>
    </location>
</feature>
<evidence type="ECO:0000256" key="10">
    <source>
        <dbReference type="SAM" id="MobiDB-lite"/>
    </source>
</evidence>
<dbReference type="SMART" id="SM00352">
    <property type="entry name" value="POU"/>
    <property type="match status" value="1"/>
</dbReference>
<gene>
    <name evidence="14" type="primary">POU5F2</name>
</gene>
<dbReference type="InterPro" id="IPR010982">
    <property type="entry name" value="Lambda_DNA-bd_dom_sf"/>
</dbReference>
<evidence type="ECO:0000256" key="9">
    <source>
        <dbReference type="RuleBase" id="RU361194"/>
    </source>
</evidence>
<reference evidence="14" key="1">
    <citation type="submission" date="2025-08" db="UniProtKB">
        <authorList>
            <consortium name="RefSeq"/>
        </authorList>
    </citation>
    <scope>IDENTIFICATION</scope>
    <source>
        <tissue evidence="14">Ear skin</tissue>
    </source>
</reference>
<evidence type="ECO:0000313" key="14">
    <source>
        <dbReference type="RefSeq" id="XP_032332058.1"/>
    </source>
</evidence>
<dbReference type="GO" id="GO:0005634">
    <property type="term" value="C:nucleus"/>
    <property type="evidence" value="ECO:0007669"/>
    <property type="project" value="UniProtKB-SubCell"/>
</dbReference>
<dbReference type="CDD" id="cd00086">
    <property type="entry name" value="homeodomain"/>
    <property type="match status" value="1"/>
</dbReference>
<dbReference type="PROSITE" id="PS00465">
    <property type="entry name" value="POU_2"/>
    <property type="match status" value="1"/>
</dbReference>
<dbReference type="PROSITE" id="PS51179">
    <property type="entry name" value="POU_3"/>
    <property type="match status" value="1"/>
</dbReference>
<dbReference type="GO" id="GO:0000978">
    <property type="term" value="F:RNA polymerase II cis-regulatory region sequence-specific DNA binding"/>
    <property type="evidence" value="ECO:0007669"/>
    <property type="project" value="TreeGrafter"/>
</dbReference>
<name>A0A8B8SPG3_CAMFR</name>
<dbReference type="SUPFAM" id="SSF46689">
    <property type="entry name" value="Homeodomain-like"/>
    <property type="match status" value="1"/>
</dbReference>
<dbReference type="Proteomes" id="UP000694856">
    <property type="component" value="Chromosome 3"/>
</dbReference>
<evidence type="ECO:0000256" key="7">
    <source>
        <dbReference type="PROSITE-ProRule" id="PRU00108"/>
    </source>
</evidence>
<feature type="domain" description="POU-specific" evidence="12">
    <location>
        <begin position="235"/>
        <end position="309"/>
    </location>
</feature>
<dbReference type="AlphaFoldDB" id="A0A8B8SPG3"/>
<keyword evidence="6 7" id="KW-0539">Nucleus</keyword>
<evidence type="ECO:0000256" key="1">
    <source>
        <dbReference type="ARBA" id="ARBA00004123"/>
    </source>
</evidence>
<comment type="subcellular location">
    <subcellularLocation>
        <location evidence="1 7 8">Nucleus</location>
    </subcellularLocation>
</comment>
<dbReference type="Pfam" id="PF00046">
    <property type="entry name" value="Homeodomain"/>
    <property type="match status" value="1"/>
</dbReference>
<sequence length="451" mass="49916">MPGLPSGRGWRQGLGDPRQLEGTKPRRETYTLEGVESKVQGRRPPPLTLGTQGVTSRVLPDFPTTAPLARFSRLHRHLRPLGGGRGSRARLVAVLMPREQSVPTRLPARERSYPMDGHKPANFPLPGSGGGGPRGPVPVRVDTQIWLRAQEAPGRLMVLPRVGPRIYPGPEVWGLPPVPPAYEFQGGMVRAHPVPCGPRVGAGEAGTWFPDPSEGTFPRPCIVMRCIPRLALPEDVSAVKKEVEQLAKDLRQKRMTLGYSQADVGFALGALFGKVLSQTTICRFEAQQLSLANMWKLRPLLKMWLEQVDAENLLGLCKMKMILQQARKQRQASRERRIGNNLEKLFLQCPKPTPQQICHIAEQLRLQKDLVRVWFYNRSKMGGWPSNDFSPLEEVEAAGPPFPGGPVCFPLTSGLHFGSPHYARPYFTPLYSPAPFTAGGALLSERPRPPP</sequence>
<dbReference type="PANTHER" id="PTHR11636">
    <property type="entry name" value="POU DOMAIN"/>
    <property type="match status" value="1"/>
</dbReference>
<dbReference type="PRINTS" id="PR00028">
    <property type="entry name" value="POUDOMAIN"/>
</dbReference>
<feature type="region of interest" description="Disordered" evidence="10">
    <location>
        <begin position="1"/>
        <end position="60"/>
    </location>
</feature>
<dbReference type="Gene3D" id="1.10.260.40">
    <property type="entry name" value="lambda repressor-like DNA-binding domains"/>
    <property type="match status" value="1"/>
</dbReference>
<evidence type="ECO:0000256" key="6">
    <source>
        <dbReference type="ARBA" id="ARBA00023242"/>
    </source>
</evidence>
<dbReference type="SUPFAM" id="SSF47413">
    <property type="entry name" value="lambda repressor-like DNA-binding domains"/>
    <property type="match status" value="1"/>
</dbReference>
<evidence type="ECO:0000256" key="5">
    <source>
        <dbReference type="ARBA" id="ARBA00023163"/>
    </source>
</evidence>
<dbReference type="PANTHER" id="PTHR11636:SF14">
    <property type="entry name" value="POU DOMAIN, CLASS 5, TRANSCRIPTION FACTOR 2"/>
    <property type="match status" value="1"/>
</dbReference>
<comment type="similarity">
    <text evidence="9">Belongs to the POU transcription factor family.</text>
</comment>
<keyword evidence="3 7" id="KW-0238">DNA-binding</keyword>
<keyword evidence="2" id="KW-0805">Transcription regulation</keyword>
<protein>
    <recommendedName>
        <fullName evidence="9">POU domain protein</fullName>
    </recommendedName>
</protein>
<evidence type="ECO:0000256" key="4">
    <source>
        <dbReference type="ARBA" id="ARBA00023155"/>
    </source>
</evidence>
<keyword evidence="4 7" id="KW-0371">Homeobox</keyword>
<proteinExistence type="inferred from homology"/>
<dbReference type="GeneID" id="102519104"/>
<dbReference type="GO" id="GO:0000981">
    <property type="term" value="F:DNA-binding transcription factor activity, RNA polymerase II-specific"/>
    <property type="evidence" value="ECO:0007669"/>
    <property type="project" value="TreeGrafter"/>
</dbReference>
<dbReference type="Pfam" id="PF00157">
    <property type="entry name" value="Pou"/>
    <property type="match status" value="1"/>
</dbReference>
<dbReference type="InterPro" id="IPR009057">
    <property type="entry name" value="Homeodomain-like_sf"/>
</dbReference>
<dbReference type="KEGG" id="cfr:102519104"/>
<dbReference type="InterPro" id="IPR000327">
    <property type="entry name" value="POU_dom"/>
</dbReference>
<keyword evidence="5 9" id="KW-0804">Transcription</keyword>
<evidence type="ECO:0000256" key="8">
    <source>
        <dbReference type="RuleBase" id="RU000682"/>
    </source>
</evidence>
<dbReference type="PROSITE" id="PS50071">
    <property type="entry name" value="HOMEOBOX_2"/>
    <property type="match status" value="1"/>
</dbReference>
<accession>A0A8B8SPG3</accession>
<feature type="compositionally biased region" description="Basic and acidic residues" evidence="10">
    <location>
        <begin position="18"/>
        <end position="30"/>
    </location>
</feature>
<dbReference type="CTD" id="134187"/>
<dbReference type="InterPro" id="IPR050255">
    <property type="entry name" value="POU_domain_TF"/>
</dbReference>
<evidence type="ECO:0000256" key="2">
    <source>
        <dbReference type="ARBA" id="ARBA00023015"/>
    </source>
</evidence>
<dbReference type="SMART" id="SM00389">
    <property type="entry name" value="HOX"/>
    <property type="match status" value="1"/>
</dbReference>